<gene>
    <name evidence="3" type="ORF">BTM29_05410</name>
</gene>
<proteinExistence type="predicted"/>
<dbReference type="RefSeq" id="WP_076614535.1">
    <property type="nucleotide sequence ID" value="NZ_CP019323.1"/>
</dbReference>
<organism evidence="3 4">
    <name type="scientific">Companilactobacillus allii</name>
    <dbReference type="NCBI Taxonomy" id="1847728"/>
    <lineage>
        <taxon>Bacteria</taxon>
        <taxon>Bacillati</taxon>
        <taxon>Bacillota</taxon>
        <taxon>Bacilli</taxon>
        <taxon>Lactobacillales</taxon>
        <taxon>Lactobacillaceae</taxon>
        <taxon>Companilactobacillus</taxon>
    </lineage>
</organism>
<name>A0A1P8Q2C8_9LACO</name>
<keyword evidence="4" id="KW-1185">Reference proteome</keyword>
<accession>A0A1P8Q2C8</accession>
<evidence type="ECO:0000313" key="3">
    <source>
        <dbReference type="EMBL" id="APX72032.1"/>
    </source>
</evidence>
<feature type="chain" id="PRO_5012975741" description="WxL domain-containing protein" evidence="1">
    <location>
        <begin position="31"/>
        <end position="281"/>
    </location>
</feature>
<evidence type="ECO:0000256" key="1">
    <source>
        <dbReference type="SAM" id="SignalP"/>
    </source>
</evidence>
<sequence length="281" mass="27759">MKLSKNVLVGSLATTGMILGMVAPATTAFAATTSGLVGSDNKVTPTTDLKEGQDAGVLGGKDSDLAIAYDAGDGSTVGSATATSNANVTVVSGILTLDAVPDFGFGSGASGTTVNLKSNAATGDGVDGNNEGLLQVTESRSQTPGFTLSAQLGAFKDATTSDAVTTTSAFNLNLPKQGLVNAKGENIGKVGDQYTTGNVVSTGNDTSKTNIDGAATDVMDVSGDYTTGPISASYKDANSASLDIANGIGDGTAPGTAQSLKSEITWTLTAKPSTNAATPKA</sequence>
<protein>
    <recommendedName>
        <fullName evidence="2">WxL domain-containing protein</fullName>
    </recommendedName>
</protein>
<dbReference type="Pfam" id="PF13731">
    <property type="entry name" value="WxL"/>
    <property type="match status" value="1"/>
</dbReference>
<dbReference type="AlphaFoldDB" id="A0A1P8Q2C8"/>
<feature type="domain" description="WxL" evidence="2">
    <location>
        <begin position="89"/>
        <end position="272"/>
    </location>
</feature>
<feature type="signal peptide" evidence="1">
    <location>
        <begin position="1"/>
        <end position="30"/>
    </location>
</feature>
<evidence type="ECO:0000259" key="2">
    <source>
        <dbReference type="Pfam" id="PF13731"/>
    </source>
</evidence>
<reference evidence="4" key="1">
    <citation type="submission" date="2016-12" db="EMBL/GenBank/DDBJ databases">
        <authorList>
            <person name="Jung M.Y."/>
            <person name="Lee S.H."/>
        </authorList>
    </citation>
    <scope>NUCLEOTIDE SEQUENCE [LARGE SCALE GENOMIC DNA]</scope>
    <source>
        <strain evidence="4">WiKim39</strain>
    </source>
</reference>
<evidence type="ECO:0000313" key="4">
    <source>
        <dbReference type="Proteomes" id="UP000187499"/>
    </source>
</evidence>
<dbReference type="EMBL" id="CP019323">
    <property type="protein sequence ID" value="APX72032.1"/>
    <property type="molecule type" value="Genomic_DNA"/>
</dbReference>
<dbReference type="OrthoDB" id="2149740at2"/>
<keyword evidence="1" id="KW-0732">Signal</keyword>
<dbReference type="InterPro" id="IPR027994">
    <property type="entry name" value="WxL_dom"/>
</dbReference>
<dbReference type="KEGG" id="lalw:BTM29_05410"/>
<dbReference type="Proteomes" id="UP000187499">
    <property type="component" value="Chromosome"/>
</dbReference>
<dbReference type="STRING" id="1847728.BTM29_05410"/>